<sequence length="340" mass="35989">MSGNATYRHSNTAILSVCAVEAPIAVTSAAFDQRLSQTYERVGLRSGMLEELAGVRERRWWPTDVSFTDAAAMAGAKALAEAGVDPSQVGLMINSSVSRAYLEPSSAVAVHHQLGLPTSCMNFDLANACLGFVNGIQLAGTMIDAGQADYALIVDAEGSRHTQEVTLDRLAADDATAEDVRSQFATLTLGSGAAAMVLGRADRHPEGHRVVGGVSRAGTEHHDLCVGNLDRMRTDTKQLFIAGLALALDTWEDATQDFSWIDADCFIAHQTSLVHIRALCAALGVDQARFPLTLPTYGNMGPAAVPFTLATQVDALQTGDQVVLIGIGSGLNTSFAEITW</sequence>
<dbReference type="PANTHER" id="PTHR34069">
    <property type="entry name" value="3-OXOACYL-[ACYL-CARRIER-PROTEIN] SYNTHASE 3"/>
    <property type="match status" value="1"/>
</dbReference>
<feature type="domain" description="Thiolase N-terminal" evidence="3">
    <location>
        <begin position="64"/>
        <end position="158"/>
    </location>
</feature>
<protein>
    <submittedName>
        <fullName evidence="5">3-oxoacyl-[ACP] synthase III in alkane synthesis cluster</fullName>
    </submittedName>
</protein>
<organism evidence="5">
    <name type="scientific">uncultured Propionibacteriaceae bacterium</name>
    <dbReference type="NCBI Taxonomy" id="257457"/>
    <lineage>
        <taxon>Bacteria</taxon>
        <taxon>Bacillati</taxon>
        <taxon>Actinomycetota</taxon>
        <taxon>Actinomycetes</taxon>
        <taxon>Propionibacteriales</taxon>
        <taxon>Propionibacteriaceae</taxon>
        <taxon>environmental samples</taxon>
    </lineage>
</organism>
<dbReference type="InterPro" id="IPR020616">
    <property type="entry name" value="Thiolase_N"/>
</dbReference>
<dbReference type="Gene3D" id="3.40.47.10">
    <property type="match status" value="2"/>
</dbReference>
<evidence type="ECO:0000256" key="1">
    <source>
        <dbReference type="ARBA" id="ARBA00022679"/>
    </source>
</evidence>
<dbReference type="Pfam" id="PF00108">
    <property type="entry name" value="Thiolase_N"/>
    <property type="match status" value="1"/>
</dbReference>
<dbReference type="AlphaFoldDB" id="A0A6J4P8X8"/>
<reference evidence="5" key="1">
    <citation type="submission" date="2020-02" db="EMBL/GenBank/DDBJ databases">
        <authorList>
            <person name="Meier V. D."/>
        </authorList>
    </citation>
    <scope>NUCLEOTIDE SEQUENCE</scope>
    <source>
        <strain evidence="5">AVDCRST_MAG75</strain>
    </source>
</reference>
<dbReference type="GO" id="GO:0044550">
    <property type="term" value="P:secondary metabolite biosynthetic process"/>
    <property type="evidence" value="ECO:0007669"/>
    <property type="project" value="TreeGrafter"/>
</dbReference>
<dbReference type="NCBIfam" id="NF006720">
    <property type="entry name" value="PRK09258.1"/>
    <property type="match status" value="1"/>
</dbReference>
<dbReference type="InterPro" id="IPR016039">
    <property type="entry name" value="Thiolase-like"/>
</dbReference>
<evidence type="ECO:0000256" key="2">
    <source>
        <dbReference type="ARBA" id="ARBA00023315"/>
    </source>
</evidence>
<dbReference type="EMBL" id="CADCUO010000175">
    <property type="protein sequence ID" value="CAA9406713.1"/>
    <property type="molecule type" value="Genomic_DNA"/>
</dbReference>
<feature type="domain" description="Beta-ketoacyl-[acyl-carrier-protein] synthase III C-terminal" evidence="4">
    <location>
        <begin position="260"/>
        <end position="335"/>
    </location>
</feature>
<proteinExistence type="predicted"/>
<gene>
    <name evidence="5" type="ORF">AVDCRST_MAG75-2486</name>
</gene>
<evidence type="ECO:0000259" key="3">
    <source>
        <dbReference type="Pfam" id="PF00108"/>
    </source>
</evidence>
<keyword evidence="1" id="KW-0808">Transferase</keyword>
<dbReference type="Pfam" id="PF08541">
    <property type="entry name" value="ACP_syn_III_C"/>
    <property type="match status" value="1"/>
</dbReference>
<accession>A0A6J4P8X8</accession>
<keyword evidence="2" id="KW-0012">Acyltransferase</keyword>
<dbReference type="PANTHER" id="PTHR34069:SF3">
    <property type="entry name" value="ACYL-COA:ACYL-COA ALKYLTRANSFERASE"/>
    <property type="match status" value="1"/>
</dbReference>
<dbReference type="GO" id="GO:0016747">
    <property type="term" value="F:acyltransferase activity, transferring groups other than amino-acyl groups"/>
    <property type="evidence" value="ECO:0007669"/>
    <property type="project" value="InterPro"/>
</dbReference>
<dbReference type="SUPFAM" id="SSF53901">
    <property type="entry name" value="Thiolase-like"/>
    <property type="match status" value="1"/>
</dbReference>
<evidence type="ECO:0000259" key="4">
    <source>
        <dbReference type="Pfam" id="PF08541"/>
    </source>
</evidence>
<name>A0A6J4P8X8_9ACTN</name>
<evidence type="ECO:0000313" key="5">
    <source>
        <dbReference type="EMBL" id="CAA9406713.1"/>
    </source>
</evidence>
<dbReference type="InterPro" id="IPR013747">
    <property type="entry name" value="ACP_syn_III_C"/>
</dbReference>